<dbReference type="GO" id="GO:0072659">
    <property type="term" value="P:protein localization to plasma membrane"/>
    <property type="evidence" value="ECO:0007669"/>
    <property type="project" value="TreeGrafter"/>
</dbReference>
<evidence type="ECO:0000313" key="3">
    <source>
        <dbReference type="EMBL" id="KAJ6222144.1"/>
    </source>
</evidence>
<comment type="similarity">
    <text evidence="1">Belongs to the EFR3 family.</text>
</comment>
<evidence type="ECO:0008006" key="5">
    <source>
        <dbReference type="Google" id="ProtNLM"/>
    </source>
</evidence>
<dbReference type="AlphaFoldDB" id="A0A9Q0RPU5"/>
<reference evidence="3" key="1">
    <citation type="submission" date="2022-12" db="EMBL/GenBank/DDBJ databases">
        <title>Genome assemblies of Blomia tropicalis.</title>
        <authorList>
            <person name="Cui Y."/>
        </authorList>
    </citation>
    <scope>NUCLEOTIDE SEQUENCE</scope>
    <source>
        <tissue evidence="3">Adult mites</tissue>
    </source>
</reference>
<dbReference type="Proteomes" id="UP001142055">
    <property type="component" value="Chromosome 1"/>
</dbReference>
<feature type="region of interest" description="Disordered" evidence="2">
    <location>
        <begin position="665"/>
        <end position="684"/>
    </location>
</feature>
<proteinExistence type="inferred from homology"/>
<evidence type="ECO:0000256" key="1">
    <source>
        <dbReference type="ARBA" id="ARBA00010216"/>
    </source>
</evidence>
<feature type="region of interest" description="Disordered" evidence="2">
    <location>
        <begin position="232"/>
        <end position="258"/>
    </location>
</feature>
<keyword evidence="4" id="KW-1185">Reference proteome</keyword>
<dbReference type="Pfam" id="PF21052">
    <property type="entry name" value="EFR3_ARM"/>
    <property type="match status" value="1"/>
</dbReference>
<accession>A0A9Q0RPU5</accession>
<protein>
    <recommendedName>
        <fullName evidence="5">EFR3-like protein</fullName>
    </recommendedName>
</protein>
<name>A0A9Q0RPU5_BLOTA</name>
<dbReference type="SUPFAM" id="SSF48371">
    <property type="entry name" value="ARM repeat"/>
    <property type="match status" value="1"/>
</dbReference>
<sequence length="908" mass="102792">MSIGCCLNVDLFGGLFSRCDTSQCCCSCCCSPFRARYKRLVDNIFPTNYEDGLVKSNMEKLIFYALSSPEKLDRIGSYLEERISRDLSRHRIGFVEISIEAMDQLLLSCHSLNLFVQSYLKVVQLVLESQDPDLQVLATHSFVKFANIEEDTPSYHRSYDFFVCKFSSLCHSNNNDLKKRKQLRVAGLIGIRGLIRKTVSDDLQVDIWNEVHMEKIIPSLLFNMQCKEFDARDGDDNPRGVSVTSDSRSSDNDPPSNPHVIAEECLRELMSRATFGNVKTILNPIINHLDSHGLWEATVGNPPDRFAIDTFEIIIFSIPAQHSYNAVQMLLSHLKESRARYEEPNQNRIKMRTGIVNVLKQIISIAISQSIGPSVLDIISSLIFQLRDSINNINAKRFVEDEKLFQETVINTLGEFAANLPVYQKIESMIFIIEKAPPSSATSATDIQLQNMILKSLLKVTTKYKPVSMSQTLPSGLLSQLLSRALAPDPKVRVTVQKIFHQLLDRHHNLSRLIEPTTIKAPEQLTIEKADQSDLNFIKRYAHGILINIYNNIQIDTNEQENYDSIYTTMALICIEMNSEEVLIDLIRLSFAIQDLATSKNSNITDTQRCHFHALVAGFLNLFSHLKAIPAICTHVEQVIKNRVFQAEHLLPEFSNQINSLKGDVLPEIKPTGDDSSSNKESRENSIADEFLFNRNVISEALQTTGHDVSAIANPFPSSNDVDSSMTRSISDLNAITLEIDSVNSSPGVGRKAPEQEITFATFKEILVNSDKDTQQETQRRRNMLSQFRTSKFEDLVDNYQIPNDNLYDKLLSSIDKSFEVIQSMKSNDSSNVDLTSQVSDQMDNELPINNINSKTLVDNNQSRDRSNHFSNNWHIYKNPLLSFCDVSEVNSRGPPLFALRFPDLFVY</sequence>
<dbReference type="InterPro" id="IPR051851">
    <property type="entry name" value="EFR3_Homologs"/>
</dbReference>
<comment type="caution">
    <text evidence="3">The sequence shown here is derived from an EMBL/GenBank/DDBJ whole genome shotgun (WGS) entry which is preliminary data.</text>
</comment>
<gene>
    <name evidence="3" type="ORF">RDWZM_000689</name>
</gene>
<evidence type="ECO:0000313" key="4">
    <source>
        <dbReference type="Proteomes" id="UP001142055"/>
    </source>
</evidence>
<dbReference type="PANTHER" id="PTHR12444">
    <property type="entry name" value="PROTEIN EFR3 HOMOLOG CMP44E"/>
    <property type="match status" value="1"/>
</dbReference>
<dbReference type="GO" id="GO:0005886">
    <property type="term" value="C:plasma membrane"/>
    <property type="evidence" value="ECO:0007669"/>
    <property type="project" value="TreeGrafter"/>
</dbReference>
<dbReference type="OMA" id="VGTKYQT"/>
<dbReference type="EMBL" id="JAPWDV010000001">
    <property type="protein sequence ID" value="KAJ6222144.1"/>
    <property type="molecule type" value="Genomic_DNA"/>
</dbReference>
<evidence type="ECO:0000256" key="2">
    <source>
        <dbReference type="SAM" id="MobiDB-lite"/>
    </source>
</evidence>
<dbReference type="InterPro" id="IPR016024">
    <property type="entry name" value="ARM-type_fold"/>
</dbReference>
<dbReference type="PANTHER" id="PTHR12444:SF8">
    <property type="entry name" value="PROTEIN EFR3 HOMOLOG CMP44E"/>
    <property type="match status" value="1"/>
</dbReference>
<organism evidence="3 4">
    <name type="scientific">Blomia tropicalis</name>
    <name type="common">Mite</name>
    <dbReference type="NCBI Taxonomy" id="40697"/>
    <lineage>
        <taxon>Eukaryota</taxon>
        <taxon>Metazoa</taxon>
        <taxon>Ecdysozoa</taxon>
        <taxon>Arthropoda</taxon>
        <taxon>Chelicerata</taxon>
        <taxon>Arachnida</taxon>
        <taxon>Acari</taxon>
        <taxon>Acariformes</taxon>
        <taxon>Sarcoptiformes</taxon>
        <taxon>Astigmata</taxon>
        <taxon>Glycyphagoidea</taxon>
        <taxon>Echimyopodidae</taxon>
        <taxon>Blomia</taxon>
    </lineage>
</organism>
<dbReference type="InterPro" id="IPR049152">
    <property type="entry name" value="EFR3-like_ARM"/>
</dbReference>